<keyword evidence="2" id="KW-1185">Reference proteome</keyword>
<accession>A0A1H3PLI1</accession>
<evidence type="ECO:0000313" key="1">
    <source>
        <dbReference type="EMBL" id="SDZ01715.1"/>
    </source>
</evidence>
<organism evidence="1 2">
    <name type="scientific">Rhodonellum ikkaensis</name>
    <dbReference type="NCBI Taxonomy" id="336829"/>
    <lineage>
        <taxon>Bacteria</taxon>
        <taxon>Pseudomonadati</taxon>
        <taxon>Bacteroidota</taxon>
        <taxon>Cytophagia</taxon>
        <taxon>Cytophagales</taxon>
        <taxon>Cytophagaceae</taxon>
        <taxon>Rhodonellum</taxon>
    </lineage>
</organism>
<reference evidence="1 2" key="1">
    <citation type="submission" date="2016-10" db="EMBL/GenBank/DDBJ databases">
        <authorList>
            <person name="Varghese N."/>
            <person name="Submissions S."/>
        </authorList>
    </citation>
    <scope>NUCLEOTIDE SEQUENCE [LARGE SCALE GENOMIC DNA]</scope>
    <source>
        <strain evidence="1 2">DSM 17997</strain>
    </source>
</reference>
<protein>
    <submittedName>
        <fullName evidence="1">Uncharacterized protein</fullName>
    </submittedName>
</protein>
<dbReference type="Proteomes" id="UP000199663">
    <property type="component" value="Unassembled WGS sequence"/>
</dbReference>
<gene>
    <name evidence="1" type="ORF">SAMN05444412_104324</name>
</gene>
<name>A0A1H3PLI1_9BACT</name>
<comment type="caution">
    <text evidence="1">The sequence shown here is derived from an EMBL/GenBank/DDBJ whole genome shotgun (WGS) entry which is preliminary data.</text>
</comment>
<dbReference type="EMBL" id="FNQC01000004">
    <property type="protein sequence ID" value="SDZ01715.1"/>
    <property type="molecule type" value="Genomic_DNA"/>
</dbReference>
<proteinExistence type="predicted"/>
<sequence>MFPDLTRFMHYQLNPNLKLPSIQSALCTEPYRFYTLSL</sequence>
<evidence type="ECO:0000313" key="2">
    <source>
        <dbReference type="Proteomes" id="UP000199663"/>
    </source>
</evidence>